<gene>
    <name evidence="3" type="ORF">SAMN04488122_5841</name>
</gene>
<dbReference type="Proteomes" id="UP000199310">
    <property type="component" value="Unassembled WGS sequence"/>
</dbReference>
<dbReference type="Pfam" id="PF08327">
    <property type="entry name" value="AHSA1"/>
    <property type="match status" value="1"/>
</dbReference>
<evidence type="ECO:0000256" key="1">
    <source>
        <dbReference type="ARBA" id="ARBA00006817"/>
    </source>
</evidence>
<evidence type="ECO:0000259" key="2">
    <source>
        <dbReference type="Pfam" id="PF08327"/>
    </source>
</evidence>
<comment type="similarity">
    <text evidence="1">Belongs to the AHA1 family.</text>
</comment>
<protein>
    <submittedName>
        <fullName evidence="3">Uncharacterized conserved protein YndB, AHSA1/START domain</fullName>
    </submittedName>
</protein>
<dbReference type="InterPro" id="IPR013538">
    <property type="entry name" value="ASHA1/2-like_C"/>
</dbReference>
<dbReference type="CDD" id="cd07814">
    <property type="entry name" value="SRPBCC_CalC_Aha1-like"/>
    <property type="match status" value="1"/>
</dbReference>
<dbReference type="AlphaFoldDB" id="A0A1I0SBG8"/>
<reference evidence="4" key="1">
    <citation type="submission" date="2016-10" db="EMBL/GenBank/DDBJ databases">
        <authorList>
            <person name="Varghese N."/>
            <person name="Submissions S."/>
        </authorList>
    </citation>
    <scope>NUCLEOTIDE SEQUENCE [LARGE SCALE GENOMIC DNA]</scope>
    <source>
        <strain evidence="4">DSM 3695</strain>
    </source>
</reference>
<dbReference type="EMBL" id="FOJG01000002">
    <property type="protein sequence ID" value="SEW54006.1"/>
    <property type="molecule type" value="Genomic_DNA"/>
</dbReference>
<organism evidence="3 4">
    <name type="scientific">Chitinophaga arvensicola</name>
    <dbReference type="NCBI Taxonomy" id="29529"/>
    <lineage>
        <taxon>Bacteria</taxon>
        <taxon>Pseudomonadati</taxon>
        <taxon>Bacteroidota</taxon>
        <taxon>Chitinophagia</taxon>
        <taxon>Chitinophagales</taxon>
        <taxon>Chitinophagaceae</taxon>
        <taxon>Chitinophaga</taxon>
    </lineage>
</organism>
<dbReference type="STRING" id="29529.SAMN04488122_5841"/>
<sequence>MDKQLKLSESIHIGAPAARVWDAITDKGKIKQYFFDTDVISDWKVGSPVTWAGEWQGQRYEEKGAVLAVEKEKLLSFSYLSSGKEDKPENYSTIVYKLDSNGNGETEFTITQENFADQEACDHSKENWRSVLAGLKKVVEGE</sequence>
<dbReference type="RefSeq" id="WP_089901562.1">
    <property type="nucleotide sequence ID" value="NZ_FOJG01000002.1"/>
</dbReference>
<evidence type="ECO:0000313" key="3">
    <source>
        <dbReference type="EMBL" id="SEW54006.1"/>
    </source>
</evidence>
<dbReference type="Gene3D" id="3.30.530.20">
    <property type="match status" value="1"/>
</dbReference>
<evidence type="ECO:0000313" key="4">
    <source>
        <dbReference type="Proteomes" id="UP000199310"/>
    </source>
</evidence>
<proteinExistence type="inferred from homology"/>
<dbReference type="InterPro" id="IPR023393">
    <property type="entry name" value="START-like_dom_sf"/>
</dbReference>
<keyword evidence="4" id="KW-1185">Reference proteome</keyword>
<accession>A0A1I0SBG8</accession>
<dbReference type="SUPFAM" id="SSF55961">
    <property type="entry name" value="Bet v1-like"/>
    <property type="match status" value="1"/>
</dbReference>
<feature type="domain" description="Activator of Hsp90 ATPase homologue 1/2-like C-terminal" evidence="2">
    <location>
        <begin position="15"/>
        <end position="140"/>
    </location>
</feature>
<dbReference type="OrthoDB" id="2355173at2"/>
<name>A0A1I0SBG8_9BACT</name>